<dbReference type="EMBL" id="NMPM01000042">
    <property type="protein sequence ID" value="PAV25935.1"/>
    <property type="molecule type" value="Genomic_DNA"/>
</dbReference>
<dbReference type="SUPFAM" id="SSF56219">
    <property type="entry name" value="DNase I-like"/>
    <property type="match status" value="1"/>
</dbReference>
<keyword evidence="2" id="KW-0378">Hydrolase</keyword>
<dbReference type="AlphaFoldDB" id="A0A2A2I486"/>
<reference evidence="4 5" key="1">
    <citation type="submission" date="2017-07" db="EMBL/GenBank/DDBJ databases">
        <title>Tamlnaduibacter salinus (Mi-7) genome sequencing.</title>
        <authorList>
            <person name="Verma A."/>
            <person name="Krishnamurthi S."/>
        </authorList>
    </citation>
    <scope>NUCLEOTIDE SEQUENCE [LARGE SCALE GENOMIC DNA]</scope>
    <source>
        <strain evidence="4 5">Mi-7</strain>
    </source>
</reference>
<feature type="domain" description="Endonuclease/exonuclease/phosphatase" evidence="3">
    <location>
        <begin position="6"/>
        <end position="280"/>
    </location>
</feature>
<evidence type="ECO:0000256" key="2">
    <source>
        <dbReference type="ARBA" id="ARBA00022801"/>
    </source>
</evidence>
<proteinExistence type="predicted"/>
<gene>
    <name evidence="4" type="ORF">CF392_08140</name>
</gene>
<sequence length="385" mass="42627">MTLRVLTYNIRMLGAPSNIKNKARADEIKDRIRAMDPLPDVIIFQELFVNAARTILLEGRKRGWFGPREGGLLDAGYTATNRPNKPGRLRNGGVMILSRHGLVNSDTDVFEHATLAARRQAKGVVHARVRKDGQDYHVFGTHTQGGGCGDNVIEARRNQIREMGRYIRQQIGNSTDPVIVAGDLNVGGCADIALTDVPELIRETDRSEVTGPEVRHLPLPDGQATTLDGEALDHFFVSAPHHALEPSTVRRLDWTSGIATRSPFDGRTLDGHDRHFLSDHHPVLADLVFADSEERASGHLAGRVRRGSWSDERRFCAALIFTHESGDIEKRVMASEGHYAMTLPEGRYRVDVLTTDGETRVTGDGFVVVRSDAENTTYNILLDES</sequence>
<protein>
    <recommendedName>
        <fullName evidence="3">Endonuclease/exonuclease/phosphatase domain-containing protein</fullName>
    </recommendedName>
</protein>
<dbReference type="InterPro" id="IPR005135">
    <property type="entry name" value="Endo/exonuclease/phosphatase"/>
</dbReference>
<dbReference type="RefSeq" id="WP_095610962.1">
    <property type="nucleotide sequence ID" value="NZ_NMPM01000042.1"/>
</dbReference>
<dbReference type="InterPro" id="IPR036691">
    <property type="entry name" value="Endo/exonu/phosph_ase_sf"/>
</dbReference>
<dbReference type="Pfam" id="PF03372">
    <property type="entry name" value="Exo_endo_phos"/>
    <property type="match status" value="1"/>
</dbReference>
<dbReference type="PANTHER" id="PTHR16320:SF23">
    <property type="entry name" value="SPHINGOMYELINASE C 1"/>
    <property type="match status" value="1"/>
</dbReference>
<name>A0A2A2I486_9GAMM</name>
<dbReference type="Proteomes" id="UP000218332">
    <property type="component" value="Unassembled WGS sequence"/>
</dbReference>
<dbReference type="InterPro" id="IPR038772">
    <property type="entry name" value="Sph/SMPD2-like"/>
</dbReference>
<evidence type="ECO:0000259" key="3">
    <source>
        <dbReference type="Pfam" id="PF03372"/>
    </source>
</evidence>
<organism evidence="4 5">
    <name type="scientific">Tamilnaduibacter salinus</name>
    <dbReference type="NCBI Taxonomy" id="1484056"/>
    <lineage>
        <taxon>Bacteria</taxon>
        <taxon>Pseudomonadati</taxon>
        <taxon>Pseudomonadota</taxon>
        <taxon>Gammaproteobacteria</taxon>
        <taxon>Pseudomonadales</taxon>
        <taxon>Marinobacteraceae</taxon>
        <taxon>Tamilnaduibacter</taxon>
    </lineage>
</organism>
<dbReference type="CDD" id="cd09078">
    <property type="entry name" value="nSMase"/>
    <property type="match status" value="1"/>
</dbReference>
<keyword evidence="5" id="KW-1185">Reference proteome</keyword>
<comment type="caution">
    <text evidence="4">The sequence shown here is derived from an EMBL/GenBank/DDBJ whole genome shotgun (WGS) entry which is preliminary data.</text>
</comment>
<accession>A0A2A2I486</accession>
<evidence type="ECO:0000313" key="4">
    <source>
        <dbReference type="EMBL" id="PAV25935.1"/>
    </source>
</evidence>
<keyword evidence="1" id="KW-0732">Signal</keyword>
<dbReference type="GO" id="GO:0005576">
    <property type="term" value="C:extracellular region"/>
    <property type="evidence" value="ECO:0007669"/>
    <property type="project" value="InterPro"/>
</dbReference>
<dbReference type="InterPro" id="IPR017766">
    <property type="entry name" value="Sphingomyelinase/PLipase_C"/>
</dbReference>
<dbReference type="PANTHER" id="PTHR16320">
    <property type="entry name" value="SPHINGOMYELINASE FAMILY MEMBER"/>
    <property type="match status" value="1"/>
</dbReference>
<evidence type="ECO:0000256" key="1">
    <source>
        <dbReference type="ARBA" id="ARBA00022729"/>
    </source>
</evidence>
<dbReference type="Gene3D" id="3.60.10.10">
    <property type="entry name" value="Endonuclease/exonuclease/phosphatase"/>
    <property type="match status" value="1"/>
</dbReference>
<evidence type="ECO:0000313" key="5">
    <source>
        <dbReference type="Proteomes" id="UP000218332"/>
    </source>
</evidence>
<dbReference type="GO" id="GO:0004767">
    <property type="term" value="F:sphingomyelin phosphodiesterase activity"/>
    <property type="evidence" value="ECO:0007669"/>
    <property type="project" value="InterPro"/>
</dbReference>